<feature type="compositionally biased region" description="Low complexity" evidence="1">
    <location>
        <begin position="22"/>
        <end position="48"/>
    </location>
</feature>
<protein>
    <submittedName>
        <fullName evidence="2">Uncharacterized protein</fullName>
    </submittedName>
</protein>
<dbReference type="Proteomes" id="UP000593568">
    <property type="component" value="Unassembled WGS sequence"/>
</dbReference>
<feature type="compositionally biased region" description="Basic residues" evidence="1">
    <location>
        <begin position="51"/>
        <end position="70"/>
    </location>
</feature>
<dbReference type="AlphaFoldDB" id="A0A7J9EE95"/>
<gene>
    <name evidence="2" type="ORF">Gotri_019835</name>
</gene>
<evidence type="ECO:0000256" key="1">
    <source>
        <dbReference type="SAM" id="MobiDB-lite"/>
    </source>
</evidence>
<evidence type="ECO:0000313" key="2">
    <source>
        <dbReference type="EMBL" id="MBA0771366.1"/>
    </source>
</evidence>
<name>A0A7J9EE95_9ROSI</name>
<accession>A0A7J9EE95</accession>
<evidence type="ECO:0000313" key="3">
    <source>
        <dbReference type="Proteomes" id="UP000593568"/>
    </source>
</evidence>
<feature type="region of interest" description="Disordered" evidence="1">
    <location>
        <begin position="1"/>
        <end position="70"/>
    </location>
</feature>
<proteinExistence type="predicted"/>
<reference evidence="2 3" key="1">
    <citation type="journal article" date="2019" name="Genome Biol. Evol.">
        <title>Insights into the evolution of the New World diploid cottons (Gossypium, subgenus Houzingenia) based on genome sequencing.</title>
        <authorList>
            <person name="Grover C.E."/>
            <person name="Arick M.A. 2nd"/>
            <person name="Thrash A."/>
            <person name="Conover J.L."/>
            <person name="Sanders W.S."/>
            <person name="Peterson D.G."/>
            <person name="Frelichowski J.E."/>
            <person name="Scheffler J.A."/>
            <person name="Scheffler B.E."/>
            <person name="Wendel J.F."/>
        </authorList>
    </citation>
    <scope>NUCLEOTIDE SEQUENCE [LARGE SCALE GENOMIC DNA]</scope>
    <source>
        <strain evidence="2">8</strain>
        <tissue evidence="2">Leaf</tissue>
    </source>
</reference>
<feature type="non-terminal residue" evidence="2">
    <location>
        <position position="70"/>
    </location>
</feature>
<organism evidence="2 3">
    <name type="scientific">Gossypium trilobum</name>
    <dbReference type="NCBI Taxonomy" id="34281"/>
    <lineage>
        <taxon>Eukaryota</taxon>
        <taxon>Viridiplantae</taxon>
        <taxon>Streptophyta</taxon>
        <taxon>Embryophyta</taxon>
        <taxon>Tracheophyta</taxon>
        <taxon>Spermatophyta</taxon>
        <taxon>Magnoliopsida</taxon>
        <taxon>eudicotyledons</taxon>
        <taxon>Gunneridae</taxon>
        <taxon>Pentapetalae</taxon>
        <taxon>rosids</taxon>
        <taxon>malvids</taxon>
        <taxon>Malvales</taxon>
        <taxon>Malvaceae</taxon>
        <taxon>Malvoideae</taxon>
        <taxon>Gossypium</taxon>
    </lineage>
</organism>
<dbReference type="EMBL" id="JABEZW010000007">
    <property type="protein sequence ID" value="MBA0771366.1"/>
    <property type="molecule type" value="Genomic_DNA"/>
</dbReference>
<sequence length="70" mass="7252">MATSSTGPHHLQANPVNGKIGSCLATSRASSPSSSSVLVSTPSPISLSRLGHIKKPLKNSPPSRRHLLLT</sequence>
<keyword evidence="3" id="KW-1185">Reference proteome</keyword>
<comment type="caution">
    <text evidence="2">The sequence shown here is derived from an EMBL/GenBank/DDBJ whole genome shotgun (WGS) entry which is preliminary data.</text>
</comment>